<dbReference type="InterPro" id="IPR053842">
    <property type="entry name" value="NikA-like"/>
</dbReference>
<sequence length="159" mass="17455">MFYILVAAIEGLALDALALLWKGLRLMSENSLVTSATKARKDRLVNVRLTDAEHGKIEEAAKAADMSVSAFFRSLLLEGAGVRPILTRDDRLIMAALLEDMRKIGVNLNQVARALNSGKAVHPSELDINLANVQSIQAAVMLELRSLSRRAGYQRRGEE</sequence>
<dbReference type="Pfam" id="PF21983">
    <property type="entry name" value="NikA-like"/>
    <property type="match status" value="1"/>
</dbReference>
<organism evidence="1 2">
    <name type="scientific">Agrobacterium rubi TR3 = NBRC 13261</name>
    <dbReference type="NCBI Taxonomy" id="1368415"/>
    <lineage>
        <taxon>Bacteria</taxon>
        <taxon>Pseudomonadati</taxon>
        <taxon>Pseudomonadota</taxon>
        <taxon>Alphaproteobacteria</taxon>
        <taxon>Hyphomicrobiales</taxon>
        <taxon>Rhizobiaceae</taxon>
        <taxon>Rhizobium/Agrobacterium group</taxon>
        <taxon>Agrobacterium</taxon>
    </lineage>
</organism>
<comment type="caution">
    <text evidence="1">The sequence shown here is derived from an EMBL/GenBank/DDBJ whole genome shotgun (WGS) entry which is preliminary data.</text>
</comment>
<dbReference type="EMBL" id="BBJU01000031">
    <property type="protein sequence ID" value="GAK73092.1"/>
    <property type="molecule type" value="Genomic_DNA"/>
</dbReference>
<protein>
    <submittedName>
        <fullName evidence="1">Putative mobilization protein</fullName>
    </submittedName>
</protein>
<dbReference type="Proteomes" id="UP000028701">
    <property type="component" value="Unassembled WGS sequence"/>
</dbReference>
<gene>
    <name evidence="1" type="ORF">RRU01S_31_00260</name>
</gene>
<dbReference type="eggNOG" id="ENOG5030IUD">
    <property type="taxonomic scope" value="Bacteria"/>
</dbReference>
<proteinExistence type="predicted"/>
<dbReference type="AlphaFoldDB" id="A0A081D2E6"/>
<accession>A0A081D2E6</accession>
<name>A0A081D2E6_9HYPH</name>
<evidence type="ECO:0000313" key="2">
    <source>
        <dbReference type="Proteomes" id="UP000028701"/>
    </source>
</evidence>
<reference evidence="1 2" key="1">
    <citation type="submission" date="2014-08" db="EMBL/GenBank/DDBJ databases">
        <title>Whole genome shotgun sequence of Rhizobium rubi NBRC 13261.</title>
        <authorList>
            <person name="Katano-Makiyama Y."/>
            <person name="Hosoyama A."/>
            <person name="Hashimoto M."/>
            <person name="Hosoyama Y."/>
            <person name="Noguchi M."/>
            <person name="Tsuchikane K."/>
            <person name="Uohara A."/>
            <person name="Ohji S."/>
            <person name="Ichikawa N."/>
            <person name="Kimura A."/>
            <person name="Yamazoe A."/>
            <person name="Fujita N."/>
        </authorList>
    </citation>
    <scope>NUCLEOTIDE SEQUENCE [LARGE SCALE GENOMIC DNA]</scope>
    <source>
        <strain evidence="1 2">NBRC 13261</strain>
    </source>
</reference>
<evidence type="ECO:0000313" key="1">
    <source>
        <dbReference type="EMBL" id="GAK73092.1"/>
    </source>
</evidence>